<reference evidence="3 4" key="1">
    <citation type="journal article" date="2008" name="Nature">
        <title>The genome of Laccaria bicolor provides insights into mycorrhizal symbiosis.</title>
        <authorList>
            <person name="Martin F."/>
            <person name="Aerts A."/>
            <person name="Ahren D."/>
            <person name="Brun A."/>
            <person name="Danchin E.G.J."/>
            <person name="Duchaussoy F."/>
            <person name="Gibon J."/>
            <person name="Kohler A."/>
            <person name="Lindquist E."/>
            <person name="Pereda V."/>
            <person name="Salamov A."/>
            <person name="Shapiro H.J."/>
            <person name="Wuyts J."/>
            <person name="Blaudez D."/>
            <person name="Buee M."/>
            <person name="Brokstein P."/>
            <person name="Canbaeck B."/>
            <person name="Cohen D."/>
            <person name="Courty P.E."/>
            <person name="Coutinho P.M."/>
            <person name="Delaruelle C."/>
            <person name="Detter J.C."/>
            <person name="Deveau A."/>
            <person name="DiFazio S."/>
            <person name="Duplessis S."/>
            <person name="Fraissinet-Tachet L."/>
            <person name="Lucic E."/>
            <person name="Frey-Klett P."/>
            <person name="Fourrey C."/>
            <person name="Feussner I."/>
            <person name="Gay G."/>
            <person name="Grimwood J."/>
            <person name="Hoegger P.J."/>
            <person name="Jain P."/>
            <person name="Kilaru S."/>
            <person name="Labbe J."/>
            <person name="Lin Y.C."/>
            <person name="Legue V."/>
            <person name="Le Tacon F."/>
            <person name="Marmeisse R."/>
            <person name="Melayah D."/>
            <person name="Montanini B."/>
            <person name="Muratet M."/>
            <person name="Nehls U."/>
            <person name="Niculita-Hirzel H."/>
            <person name="Oudot-Le Secq M.P."/>
            <person name="Peter M."/>
            <person name="Quesneville H."/>
            <person name="Rajashekar B."/>
            <person name="Reich M."/>
            <person name="Rouhier N."/>
            <person name="Schmutz J."/>
            <person name="Yin T."/>
            <person name="Chalot M."/>
            <person name="Henrissat B."/>
            <person name="Kuees U."/>
            <person name="Lucas S."/>
            <person name="Van de Peer Y."/>
            <person name="Podila G.K."/>
            <person name="Polle A."/>
            <person name="Pukkila P.J."/>
            <person name="Richardson P.M."/>
            <person name="Rouze P."/>
            <person name="Sanders I.R."/>
            <person name="Stajich J.E."/>
            <person name="Tunlid A."/>
            <person name="Tuskan G."/>
            <person name="Grigoriev I.V."/>
        </authorList>
    </citation>
    <scope>NUCLEOTIDE SEQUENCE [LARGE SCALE GENOMIC DNA]</scope>
    <source>
        <strain evidence="4">S238N-H82 / ATCC MYA-4686</strain>
    </source>
</reference>
<gene>
    <name evidence="3" type="ORF">LACBIDRAFT_312767</name>
</gene>
<feature type="transmembrane region" description="Helical" evidence="2">
    <location>
        <begin position="89"/>
        <end position="108"/>
    </location>
</feature>
<dbReference type="EMBL" id="DS547144">
    <property type="protein sequence ID" value="EDR01007.1"/>
    <property type="molecule type" value="Genomic_DNA"/>
</dbReference>
<proteinExistence type="predicted"/>
<feature type="region of interest" description="Disordered" evidence="1">
    <location>
        <begin position="460"/>
        <end position="500"/>
    </location>
</feature>
<dbReference type="OrthoDB" id="294541at2759"/>
<keyword evidence="4" id="KW-1185">Reference proteome</keyword>
<name>B0DWM9_LACBS</name>
<dbReference type="HOGENOM" id="CLU_460086_0_0_1"/>
<feature type="transmembrane region" description="Helical" evidence="2">
    <location>
        <begin position="248"/>
        <end position="274"/>
    </location>
</feature>
<feature type="transmembrane region" description="Helical" evidence="2">
    <location>
        <begin position="353"/>
        <end position="377"/>
    </location>
</feature>
<feature type="region of interest" description="Disordered" evidence="1">
    <location>
        <begin position="513"/>
        <end position="541"/>
    </location>
</feature>
<keyword evidence="2" id="KW-0812">Transmembrane</keyword>
<dbReference type="Proteomes" id="UP000001194">
    <property type="component" value="Unassembled WGS sequence"/>
</dbReference>
<evidence type="ECO:0000256" key="1">
    <source>
        <dbReference type="SAM" id="MobiDB-lite"/>
    </source>
</evidence>
<feature type="transmembrane region" description="Helical" evidence="2">
    <location>
        <begin position="218"/>
        <end position="236"/>
    </location>
</feature>
<dbReference type="KEGG" id="lbc:LACBIDRAFT_312767"/>
<dbReference type="InParanoid" id="B0DWM9"/>
<protein>
    <submittedName>
        <fullName evidence="3">AAAP amino acid permease</fullName>
    </submittedName>
</protein>
<dbReference type="STRING" id="486041.B0DWM9"/>
<dbReference type="PANTHER" id="PTHR16189">
    <property type="entry name" value="TRANSMEMBRANE PROTEIN 104-RELATED"/>
    <property type="match status" value="1"/>
</dbReference>
<keyword evidence="2" id="KW-0472">Membrane</keyword>
<organism evidence="4">
    <name type="scientific">Laccaria bicolor (strain S238N-H82 / ATCC MYA-4686)</name>
    <name type="common">Bicoloured deceiver</name>
    <name type="synonym">Laccaria laccata var. bicolor</name>
    <dbReference type="NCBI Taxonomy" id="486041"/>
    <lineage>
        <taxon>Eukaryota</taxon>
        <taxon>Fungi</taxon>
        <taxon>Dikarya</taxon>
        <taxon>Basidiomycota</taxon>
        <taxon>Agaricomycotina</taxon>
        <taxon>Agaricomycetes</taxon>
        <taxon>Agaricomycetidae</taxon>
        <taxon>Agaricales</taxon>
        <taxon>Agaricineae</taxon>
        <taxon>Hydnangiaceae</taxon>
        <taxon>Laccaria</taxon>
    </lineage>
</organism>
<evidence type="ECO:0000256" key="2">
    <source>
        <dbReference type="SAM" id="Phobius"/>
    </source>
</evidence>
<dbReference type="AlphaFoldDB" id="B0DWM9"/>
<feature type="transmembrane region" description="Helical" evidence="2">
    <location>
        <begin position="329"/>
        <end position="347"/>
    </location>
</feature>
<feature type="compositionally biased region" description="Polar residues" evidence="1">
    <location>
        <begin position="462"/>
        <end position="473"/>
    </location>
</feature>
<dbReference type="PANTHER" id="PTHR16189:SF3">
    <property type="entry name" value="AMINO ACID TRANSPORTER TRANSMEMBRANE DOMAIN-CONTAINING PROTEIN"/>
    <property type="match status" value="1"/>
</dbReference>
<sequence>MPRTIGFIGSLALLVSGLTGPSLAVIPLLFQQAGWLTPLIAFALIAFLTGSATLFVIEVMASIQGNEEFQASIEFTTIAHLYLGKRWHWAVQIVLYVALQSLIITSLIESFQSMDSLLISVAHKTCAISFQNGWICEKTMLTDGNGVFSDYILFSFGTLITFAMIVPLSLIHLTDNIIFQIASFILLIIIAVIWIATYIQVGLDKVFIPVVASNQSNVVGFILSNFAFVTTAPAWINNAHPSVNIRLVVWLSLVIACLIYIPIGWMGASAFAIGGNATILSILSSSRPNIVALISTYVFPVAVLITSVPVFVIVVRYNLLRGNICSNRMAIFLSAVVPWLIAIPFQTRGWIAIILNWTSLVFASPANLLFPFFFYIASKRYKALALLDTNVQPSADNRNSIEAGLQRGLELVRTRSTRIRSTRLPPPPLPVLIIPNEKSRLEADDFVRLVRSPSRYRYYADNSANEASGSQQPESEKNEAEPSKSELLALPGSPTSVRPMTAGTDDFILHPIADMPPVTRQPTLSTTTKKSEEPPVTYVDPVPPQPTFEAFPFLRPSSWWSWCPPTRVAGAEGVITFVLVLAAFIDSIVESVKGNGSGLG</sequence>
<feature type="compositionally biased region" description="Basic and acidic residues" evidence="1">
    <location>
        <begin position="474"/>
        <end position="484"/>
    </location>
</feature>
<feature type="transmembrane region" description="Helical" evidence="2">
    <location>
        <begin position="151"/>
        <end position="170"/>
    </location>
</feature>
<dbReference type="RefSeq" id="XP_001888402.1">
    <property type="nucleotide sequence ID" value="XM_001888367.1"/>
</dbReference>
<feature type="transmembrane region" description="Helical" evidence="2">
    <location>
        <begin position="294"/>
        <end position="317"/>
    </location>
</feature>
<accession>B0DWM9</accession>
<feature type="transmembrane region" description="Helical" evidence="2">
    <location>
        <begin position="177"/>
        <end position="198"/>
    </location>
</feature>
<evidence type="ECO:0000313" key="4">
    <source>
        <dbReference type="Proteomes" id="UP000001194"/>
    </source>
</evidence>
<keyword evidence="2" id="KW-1133">Transmembrane helix</keyword>
<evidence type="ECO:0000313" key="3">
    <source>
        <dbReference type="EMBL" id="EDR01007.1"/>
    </source>
</evidence>
<feature type="transmembrane region" description="Helical" evidence="2">
    <location>
        <begin position="34"/>
        <end position="57"/>
    </location>
</feature>
<dbReference type="GeneID" id="6084004"/>